<feature type="compositionally biased region" description="Polar residues" evidence="1">
    <location>
        <begin position="229"/>
        <end position="240"/>
    </location>
</feature>
<feature type="compositionally biased region" description="Low complexity" evidence="1">
    <location>
        <begin position="175"/>
        <end position="194"/>
    </location>
</feature>
<keyword evidence="3" id="KW-1185">Reference proteome</keyword>
<dbReference type="RefSeq" id="WP_260560094.1">
    <property type="nucleotide sequence ID" value="NZ_BAABEC010000026.1"/>
</dbReference>
<dbReference type="Proteomes" id="UP001060261">
    <property type="component" value="Chromosome"/>
</dbReference>
<evidence type="ECO:0000256" key="1">
    <source>
        <dbReference type="SAM" id="MobiDB-lite"/>
    </source>
</evidence>
<evidence type="ECO:0000313" key="2">
    <source>
        <dbReference type="EMBL" id="UWX63814.1"/>
    </source>
</evidence>
<sequence length="254" mass="25470">MDILNMIGLGQNQTAQLGQQLGVAPDQMTSALEAAVPLLLSQMGHNAQDPQQADSLSQALDQHDGSAIDQVQQGQLPDLQDGQAIMGHVFGGQQNAAVNAVSQRAGISPQIAMQIISMVAPLVMGYLSRNRNSGGGGLGGNLGGLGGILSSVLGGGAAGGLGNILGGLLGGGQAQQPQYQQPQYQQPQQTQSNSGGLGDLGGMLGSIFGGGGQPQQSGTSSGGVGLEPVNQQPGNQSGSNPLEDLIGMFGGNRR</sequence>
<evidence type="ECO:0000313" key="3">
    <source>
        <dbReference type="Proteomes" id="UP001060261"/>
    </source>
</evidence>
<dbReference type="Pfam" id="PF06078">
    <property type="entry name" value="DUF937"/>
    <property type="match status" value="1"/>
</dbReference>
<dbReference type="EMBL" id="CP104213">
    <property type="protein sequence ID" value="UWX63814.1"/>
    <property type="molecule type" value="Genomic_DNA"/>
</dbReference>
<reference evidence="2" key="1">
    <citation type="submission" date="2022-09" db="EMBL/GenBank/DDBJ databases">
        <title>genome sequence of Deinococcus rubellus.</title>
        <authorList>
            <person name="Srinivasan S."/>
        </authorList>
    </citation>
    <scope>NUCLEOTIDE SEQUENCE</scope>
    <source>
        <strain evidence="2">Ant6</strain>
    </source>
</reference>
<proteinExistence type="predicted"/>
<protein>
    <submittedName>
        <fullName evidence="2">DUF937 domain-containing protein</fullName>
    </submittedName>
</protein>
<organism evidence="2 3">
    <name type="scientific">Deinococcus rubellus</name>
    <dbReference type="NCBI Taxonomy" id="1889240"/>
    <lineage>
        <taxon>Bacteria</taxon>
        <taxon>Thermotogati</taxon>
        <taxon>Deinococcota</taxon>
        <taxon>Deinococci</taxon>
        <taxon>Deinococcales</taxon>
        <taxon>Deinococcaceae</taxon>
        <taxon>Deinococcus</taxon>
    </lineage>
</organism>
<feature type="compositionally biased region" description="Gly residues" evidence="1">
    <location>
        <begin position="195"/>
        <end position="213"/>
    </location>
</feature>
<gene>
    <name evidence="2" type="ORF">N0D28_13940</name>
</gene>
<dbReference type="InterPro" id="IPR009282">
    <property type="entry name" value="DUF937"/>
</dbReference>
<feature type="region of interest" description="Disordered" evidence="1">
    <location>
        <begin position="175"/>
        <end position="254"/>
    </location>
</feature>
<name>A0ABY5YFH9_9DEIO</name>
<accession>A0ABY5YFH9</accession>